<accession>A0A3G5EC32</accession>
<dbReference type="InterPro" id="IPR006962">
    <property type="entry name" value="P48_Baculovir"/>
</dbReference>
<evidence type="ECO:0000313" key="1">
    <source>
        <dbReference type="EMBL" id="AYW35400.1"/>
    </source>
</evidence>
<gene>
    <name evidence="1" type="primary">p48</name>
</gene>
<dbReference type="EMBL" id="MH797002">
    <property type="protein sequence ID" value="AYW35400.1"/>
    <property type="molecule type" value="Genomic_DNA"/>
</dbReference>
<reference evidence="1" key="1">
    <citation type="submission" date="2018-08" db="EMBL/GenBank/DDBJ databases">
        <title>Genetic characterization of an alphabaculovirus causing tiger band disease in the oak tasar silkworm, Antheraea proylei.</title>
        <authorList>
            <person name="Tourangbam S."/>
            <person name="Malcolm F.J."/>
            <person name="Luikham R."/>
            <person name="Kshetrimayum M."/>
            <person name="Yumnam R."/>
            <person name="Rajkumari L."/>
        </authorList>
    </citation>
    <scope>NUCLEOTIDE SEQUENCE</scope>
    <source>
        <strain evidence="1">TkhulenIBD</strain>
    </source>
</reference>
<protein>
    <submittedName>
        <fullName evidence="1">p48</fullName>
    </submittedName>
</protein>
<dbReference type="Pfam" id="PF04878">
    <property type="entry name" value="Baculo_p48"/>
    <property type="match status" value="1"/>
</dbReference>
<proteinExistence type="predicted"/>
<organism evidence="1">
    <name type="scientific">Antheraea proylei nucleopolyhedrovirus</name>
    <dbReference type="NCBI Taxonomy" id="2126611"/>
    <lineage>
        <taxon>Viruses</taxon>
        <taxon>Viruses incertae sedis</taxon>
        <taxon>Naldaviricetes</taxon>
        <taxon>Lefavirales</taxon>
        <taxon>Baculoviridae</taxon>
        <taxon>Alphabaculovirus</taxon>
        <taxon>Alphabaculovirus anpernyi</taxon>
    </lineage>
</organism>
<name>A0A3G5EC32_NPVAP</name>
<sequence>MCTYKLTYNLRFNAVHPSGHSFEQVRFEAQLLQHEIDSLTFLLAKYFDQHELVDVQGLTFFTEFNKCIVAIKARFESQPSSEDLHNIKSIMSMFLRDEFIKQVPNFKTIMEYLKVYYNPVAAPDAHALMCAEHCRAAGKISCLQCKCSYLSCALFTLDAGLQDGWDIFLRPMFGIPLLLYVILKTDFGPEADVINENNLMTQIFVQFFYNLLCDKAYALYTNHKMCEPLVKDCRRVIGLLRHEDQHRLLSILNAQCNGSSTVANGERLLTPFRSFMIKMGHHTKIKKVNKIASTVLIGFYLRHYLESVPNKVLPAGELEMRNVCRFIMNKYSDENVDELVRKIKLIKIEILHALMTERIVPETFIRRIITDYKLDNEIALLMNLNHD</sequence>